<proteinExistence type="predicted"/>
<gene>
    <name evidence="2" type="primary">holD</name>
    <name evidence="2" type="ORF">NCTC4191_02220</name>
</gene>
<dbReference type="Pfam" id="PF03603">
    <property type="entry name" value="DNA_III_psi"/>
    <property type="match status" value="1"/>
</dbReference>
<dbReference type="GO" id="GO:0006260">
    <property type="term" value="P:DNA replication"/>
    <property type="evidence" value="ECO:0007669"/>
    <property type="project" value="UniProtKB-KW"/>
</dbReference>
<dbReference type="Gene3D" id="3.40.50.10220">
    <property type="entry name" value="DNA polymerase III, psi subunit"/>
    <property type="match status" value="1"/>
</dbReference>
<keyword evidence="3" id="KW-1185">Reference proteome</keyword>
<dbReference type="GO" id="GO:0003887">
    <property type="term" value="F:DNA-directed DNA polymerase activity"/>
    <property type="evidence" value="ECO:0007669"/>
    <property type="project" value="UniProtKB-KW"/>
</dbReference>
<protein>
    <recommendedName>
        <fullName evidence="1">DNA polymerase III subunit psi</fullName>
    </recommendedName>
</protein>
<keyword evidence="1 2" id="KW-0548">Nucleotidyltransferase</keyword>
<dbReference type="RefSeq" id="WP_115591064.1">
    <property type="nucleotide sequence ID" value="NZ_LR134169.1"/>
</dbReference>
<dbReference type="EMBL" id="UFRN01000002">
    <property type="protein sequence ID" value="SUT96491.1"/>
    <property type="molecule type" value="Genomic_DNA"/>
</dbReference>
<evidence type="ECO:0000313" key="2">
    <source>
        <dbReference type="EMBL" id="SUT96491.1"/>
    </source>
</evidence>
<name>A0A380U6M5_ACTLI</name>
<dbReference type="Proteomes" id="UP000254253">
    <property type="component" value="Unassembled WGS sequence"/>
</dbReference>
<keyword evidence="1 2" id="KW-0808">Transferase</keyword>
<dbReference type="AlphaFoldDB" id="A0A380U6M5"/>
<reference evidence="2 3" key="1">
    <citation type="submission" date="2018-06" db="EMBL/GenBank/DDBJ databases">
        <authorList>
            <consortium name="Pathogen Informatics"/>
            <person name="Doyle S."/>
        </authorList>
    </citation>
    <scope>NUCLEOTIDE SEQUENCE [LARGE SCALE GENOMIC DNA]</scope>
    <source>
        <strain evidence="2 3">NCTC4191</strain>
    </source>
</reference>
<evidence type="ECO:0000313" key="3">
    <source>
        <dbReference type="Proteomes" id="UP000254253"/>
    </source>
</evidence>
<dbReference type="SUPFAM" id="SSF102220">
    <property type="entry name" value="DNA polymerase III psi subunit"/>
    <property type="match status" value="1"/>
</dbReference>
<dbReference type="GO" id="GO:0008408">
    <property type="term" value="F:3'-5' exonuclease activity"/>
    <property type="evidence" value="ECO:0007669"/>
    <property type="project" value="InterPro"/>
</dbReference>
<dbReference type="NCBIfam" id="NF005338">
    <property type="entry name" value="PRK06856.1-4"/>
    <property type="match status" value="1"/>
</dbReference>
<keyword evidence="1" id="KW-0239">DNA-directed DNA polymerase</keyword>
<keyword evidence="1" id="KW-0235">DNA replication</keyword>
<dbReference type="InterPro" id="IPR004615">
    <property type="entry name" value="DNA_pol_III_psi"/>
</dbReference>
<organism evidence="2 3">
    <name type="scientific">Actinobacillus lignieresii</name>
    <dbReference type="NCBI Taxonomy" id="720"/>
    <lineage>
        <taxon>Bacteria</taxon>
        <taxon>Pseudomonadati</taxon>
        <taxon>Pseudomonadota</taxon>
        <taxon>Gammaproteobacteria</taxon>
        <taxon>Pasteurellales</taxon>
        <taxon>Pasteurellaceae</taxon>
        <taxon>Actinobacillus</taxon>
    </lineage>
</organism>
<evidence type="ECO:0000256" key="1">
    <source>
        <dbReference type="PIRNR" id="PIRNR029225"/>
    </source>
</evidence>
<accession>A0A380U6M5</accession>
<dbReference type="PIRSF" id="PIRSF029225">
    <property type="entry name" value="DNA_pol_III_psi"/>
    <property type="match status" value="1"/>
</dbReference>
<sequence length="140" mass="16503">MNRRDLLLNEMNIPQWVLTKPQVLKGDAQIRLDNAVKLVVVCEENHQASGLFLDILRTLQLQPNQYQWLDAEQAQRLAFEHHPIFWLIQAESQAVEIAKKFANQTAWQHSSWQDLTNVATKRQLWQQMTAFCQHFEDNHD</sequence>
<comment type="function">
    <text evidence="1">Part of the beta sliding clamp loading complex, which hydrolyzes ATP to load the beta clamp onto primed DNA to form the DNA replication pre-initiation complex. DNA polymerase III is a complex, multichain enzyme responsible for most of the replicative synthesis in bacteria. This DNA polymerase also exhibits 3' to 5' exonuclease activity.</text>
</comment>
<dbReference type="InterPro" id="IPR036654">
    <property type="entry name" value="DNA_pol_III_psi_sf"/>
</dbReference>